<evidence type="ECO:0000313" key="1">
    <source>
        <dbReference type="EMBL" id="BBI59531.1"/>
    </source>
</evidence>
<sequence>MMHSSPLVLPLYTDDVLRIASALAGSELSRQLAESHTRERLLYKKRAAAHWSSQQSIG</sequence>
<dbReference type="Proteomes" id="UP000320231">
    <property type="component" value="Chromosome"/>
</dbReference>
<protein>
    <submittedName>
        <fullName evidence="1">Uncharacterized protein</fullName>
    </submittedName>
</protein>
<gene>
    <name evidence="1" type="ORF">HSBAA_08370</name>
</gene>
<evidence type="ECO:0000313" key="2">
    <source>
        <dbReference type="Proteomes" id="UP000320231"/>
    </source>
</evidence>
<organism evidence="1 2">
    <name type="scientific">Vreelandella sulfidaeris</name>
    <dbReference type="NCBI Taxonomy" id="115553"/>
    <lineage>
        <taxon>Bacteria</taxon>
        <taxon>Pseudomonadati</taxon>
        <taxon>Pseudomonadota</taxon>
        <taxon>Gammaproteobacteria</taxon>
        <taxon>Oceanospirillales</taxon>
        <taxon>Halomonadaceae</taxon>
        <taxon>Vreelandella</taxon>
    </lineage>
</organism>
<reference evidence="1 2" key="1">
    <citation type="journal article" date="2019" name="Microbiol. Resour. Announc.">
        <title>Complete Genome Sequence of Halomonas sulfidaeris Strain Esulfide1 Isolated from a Metal Sulfide Rock at a Depth of 2,200 Meters, Obtained Using Nanopore Sequencing.</title>
        <authorList>
            <person name="Saito M."/>
            <person name="Nishigata A."/>
            <person name="Galipon J."/>
            <person name="Arakawa K."/>
        </authorList>
    </citation>
    <scope>NUCLEOTIDE SEQUENCE [LARGE SCALE GENOMIC DNA]</scope>
    <source>
        <strain evidence="1 2">ATCC BAA-803</strain>
    </source>
</reference>
<dbReference type="AlphaFoldDB" id="A0A455U4V7"/>
<dbReference type="EMBL" id="AP019514">
    <property type="protein sequence ID" value="BBI59531.1"/>
    <property type="molecule type" value="Genomic_DNA"/>
</dbReference>
<name>A0A455U4V7_9GAMM</name>
<proteinExistence type="predicted"/>
<accession>A0A455U4V7</accession>
<dbReference type="KEGG" id="hsr:HSBAA_08370"/>